<accession>A0A195BS48</accession>
<dbReference type="EMBL" id="KQ976417">
    <property type="protein sequence ID" value="KYM89840.1"/>
    <property type="molecule type" value="Genomic_DNA"/>
</dbReference>
<dbReference type="Proteomes" id="UP000078540">
    <property type="component" value="Unassembled WGS sequence"/>
</dbReference>
<evidence type="ECO:0000313" key="2">
    <source>
        <dbReference type="EMBL" id="KYM89840.1"/>
    </source>
</evidence>
<sequence>MCLNIVLEVSVERQHEEGWSEEDGGTRASRQAQTGGRKIDRRIFNKKRGSQSIPTKFLVRISIARIAAGFTIWLKQHFADQIRMSEPVALGPGQTYAALCRIIAVTGKSGLDNPSKSVASNDATAVQMNLEAAARLLIITFR</sequence>
<evidence type="ECO:0000256" key="1">
    <source>
        <dbReference type="SAM" id="MobiDB-lite"/>
    </source>
</evidence>
<reference evidence="2 3" key="1">
    <citation type="submission" date="2015-09" db="EMBL/GenBank/DDBJ databases">
        <title>Atta colombica WGS genome.</title>
        <authorList>
            <person name="Nygaard S."/>
            <person name="Hu H."/>
            <person name="Boomsma J."/>
            <person name="Zhang G."/>
        </authorList>
    </citation>
    <scope>NUCLEOTIDE SEQUENCE [LARGE SCALE GENOMIC DNA]</scope>
    <source>
        <strain evidence="2">Treedump-2</strain>
        <tissue evidence="2">Whole body</tissue>
    </source>
</reference>
<protein>
    <submittedName>
        <fullName evidence="2">Uncharacterized protein</fullName>
    </submittedName>
</protein>
<name>A0A195BS48_9HYME</name>
<keyword evidence="3" id="KW-1185">Reference proteome</keyword>
<feature type="region of interest" description="Disordered" evidence="1">
    <location>
        <begin position="16"/>
        <end position="39"/>
    </location>
</feature>
<organism evidence="2 3">
    <name type="scientific">Atta colombica</name>
    <dbReference type="NCBI Taxonomy" id="520822"/>
    <lineage>
        <taxon>Eukaryota</taxon>
        <taxon>Metazoa</taxon>
        <taxon>Ecdysozoa</taxon>
        <taxon>Arthropoda</taxon>
        <taxon>Hexapoda</taxon>
        <taxon>Insecta</taxon>
        <taxon>Pterygota</taxon>
        <taxon>Neoptera</taxon>
        <taxon>Endopterygota</taxon>
        <taxon>Hymenoptera</taxon>
        <taxon>Apocrita</taxon>
        <taxon>Aculeata</taxon>
        <taxon>Formicoidea</taxon>
        <taxon>Formicidae</taxon>
        <taxon>Myrmicinae</taxon>
        <taxon>Atta</taxon>
    </lineage>
</organism>
<gene>
    <name evidence="2" type="ORF">ALC53_02152</name>
</gene>
<proteinExistence type="predicted"/>
<evidence type="ECO:0000313" key="3">
    <source>
        <dbReference type="Proteomes" id="UP000078540"/>
    </source>
</evidence>
<dbReference type="AlphaFoldDB" id="A0A195BS48"/>